<dbReference type="AlphaFoldDB" id="A0A930V0L6"/>
<comment type="caution">
    <text evidence="1">The sequence shown here is derived from an EMBL/GenBank/DDBJ whole genome shotgun (WGS) entry which is preliminary data.</text>
</comment>
<organism evidence="1 2">
    <name type="scientific">Nocardioides acrostichi</name>
    <dbReference type="NCBI Taxonomy" id="2784339"/>
    <lineage>
        <taxon>Bacteria</taxon>
        <taxon>Bacillati</taxon>
        <taxon>Actinomycetota</taxon>
        <taxon>Actinomycetes</taxon>
        <taxon>Propionibacteriales</taxon>
        <taxon>Nocardioidaceae</taxon>
        <taxon>Nocardioides</taxon>
    </lineage>
</organism>
<reference evidence="1" key="1">
    <citation type="submission" date="2020-11" db="EMBL/GenBank/DDBJ databases">
        <title>Nocardioides sp. CBS4Y-1, whole genome shotgun sequence.</title>
        <authorList>
            <person name="Tuo L."/>
        </authorList>
    </citation>
    <scope>NUCLEOTIDE SEQUENCE</scope>
    <source>
        <strain evidence="1">CBS4Y-1</strain>
    </source>
</reference>
<protein>
    <submittedName>
        <fullName evidence="1">TIGR03089 family protein</fullName>
    </submittedName>
</protein>
<dbReference type="RefSeq" id="WP_194503100.1">
    <property type="nucleotide sequence ID" value="NZ_JADIVZ010000003.1"/>
</dbReference>
<dbReference type="InterPro" id="IPR042099">
    <property type="entry name" value="ANL_N_sf"/>
</dbReference>
<dbReference type="SUPFAM" id="SSF56801">
    <property type="entry name" value="Acetyl-CoA synthetase-like"/>
    <property type="match status" value="1"/>
</dbReference>
<gene>
    <name evidence="1" type="ORF">ISG29_09100</name>
</gene>
<sequence>MSTFADVLAAELRREPGRPLVTFYDLATGERTELSVATYANWVAKAASLLVDEHGLERGDTLLLDLPDHWLATVFLGAAWTAGLTVALPDGPGADSPDVIVTGPQNLDAHAPLAAQAPVLACALLPLGVRFAEPLPDGVHDVGVEVWGQPDAFSPYDPPTGDDQALSDGTSQAQLTEAAARGSLLTDGGRLLVVSGPASPPDPATLVEPLARGGSVVLVVGAPPTPGPLEERVERLAADERITHRAR</sequence>
<evidence type="ECO:0000313" key="2">
    <source>
        <dbReference type="Proteomes" id="UP000656804"/>
    </source>
</evidence>
<name>A0A930V0L6_9ACTN</name>
<dbReference type="EMBL" id="JADIVZ010000003">
    <property type="protein sequence ID" value="MBF4161849.1"/>
    <property type="molecule type" value="Genomic_DNA"/>
</dbReference>
<evidence type="ECO:0000313" key="1">
    <source>
        <dbReference type="EMBL" id="MBF4161849.1"/>
    </source>
</evidence>
<accession>A0A930V0L6</accession>
<keyword evidence="2" id="KW-1185">Reference proteome</keyword>
<dbReference type="InterPro" id="IPR017523">
    <property type="entry name" value="Rv3268"/>
</dbReference>
<dbReference type="NCBIfam" id="TIGR03089">
    <property type="entry name" value="TIGR03089 family protein"/>
    <property type="match status" value="1"/>
</dbReference>
<dbReference type="Proteomes" id="UP000656804">
    <property type="component" value="Unassembled WGS sequence"/>
</dbReference>
<dbReference type="Gene3D" id="3.40.50.12780">
    <property type="entry name" value="N-terminal domain of ligase-like"/>
    <property type="match status" value="1"/>
</dbReference>
<proteinExistence type="predicted"/>